<dbReference type="InterPro" id="IPR001763">
    <property type="entry name" value="Rhodanese-like_dom"/>
</dbReference>
<dbReference type="HOGENOM" id="CLU_3248795_0_0_7"/>
<proteinExistence type="predicted"/>
<dbReference type="InterPro" id="IPR036873">
    <property type="entry name" value="Rhodanese-like_dom_sf"/>
</dbReference>
<evidence type="ECO:0000259" key="1">
    <source>
        <dbReference type="PROSITE" id="PS50206"/>
    </source>
</evidence>
<feature type="domain" description="Rhodanese" evidence="1">
    <location>
        <begin position="1"/>
        <end position="26"/>
    </location>
</feature>
<dbReference type="Proteomes" id="UP000019140">
    <property type="component" value="Unassembled WGS sequence"/>
</dbReference>
<dbReference type="PROSITE" id="PS50206">
    <property type="entry name" value="RHODANESE_3"/>
    <property type="match status" value="1"/>
</dbReference>
<dbReference type="PROSITE" id="PS00683">
    <property type="entry name" value="RHODANESE_2"/>
    <property type="match status" value="1"/>
</dbReference>
<dbReference type="InterPro" id="IPR001307">
    <property type="entry name" value="Thiosulphate_STrfase_CS"/>
</dbReference>
<evidence type="ECO:0000313" key="3">
    <source>
        <dbReference type="Proteomes" id="UP000019140"/>
    </source>
</evidence>
<sequence length="42" mass="4965">MALYLHGYDHVAMYDGSWTEWHQDEANPRDDVETMLARSPKQ</sequence>
<dbReference type="Gene3D" id="3.40.250.10">
    <property type="entry name" value="Rhodanese-like domain"/>
    <property type="match status" value="1"/>
</dbReference>
<dbReference type="EMBL" id="AZHX01001074">
    <property type="protein sequence ID" value="ETX04971.1"/>
    <property type="molecule type" value="Genomic_DNA"/>
</dbReference>
<reference evidence="2 3" key="1">
    <citation type="journal article" date="2014" name="Nature">
        <title>An environmental bacterial taxon with a large and distinct metabolic repertoire.</title>
        <authorList>
            <person name="Wilson M.C."/>
            <person name="Mori T."/>
            <person name="Ruckert C."/>
            <person name="Uria A.R."/>
            <person name="Helf M.J."/>
            <person name="Takada K."/>
            <person name="Gernert C."/>
            <person name="Steffens U.A."/>
            <person name="Heycke N."/>
            <person name="Schmitt S."/>
            <person name="Rinke C."/>
            <person name="Helfrich E.J."/>
            <person name="Brachmann A.O."/>
            <person name="Gurgui C."/>
            <person name="Wakimoto T."/>
            <person name="Kracht M."/>
            <person name="Crusemann M."/>
            <person name="Hentschel U."/>
            <person name="Abe I."/>
            <person name="Matsunaga S."/>
            <person name="Kalinowski J."/>
            <person name="Takeyama H."/>
            <person name="Piel J."/>
        </authorList>
    </citation>
    <scope>NUCLEOTIDE SEQUENCE [LARGE SCALE GENOMIC DNA]</scope>
    <source>
        <strain evidence="3">TSY2</strain>
    </source>
</reference>
<protein>
    <recommendedName>
        <fullName evidence="1">Rhodanese domain-containing protein</fullName>
    </recommendedName>
</protein>
<keyword evidence="3" id="KW-1185">Reference proteome</keyword>
<gene>
    <name evidence="2" type="ORF">ETSY2_25705</name>
</gene>
<dbReference type="GO" id="GO:0004792">
    <property type="term" value="F:thiosulfate-cyanide sulfurtransferase activity"/>
    <property type="evidence" value="ECO:0007669"/>
    <property type="project" value="InterPro"/>
</dbReference>
<name>W4M4W1_9BACT</name>
<comment type="caution">
    <text evidence="2">The sequence shown here is derived from an EMBL/GenBank/DDBJ whole genome shotgun (WGS) entry which is preliminary data.</text>
</comment>
<evidence type="ECO:0000313" key="2">
    <source>
        <dbReference type="EMBL" id="ETX04971.1"/>
    </source>
</evidence>
<dbReference type="AlphaFoldDB" id="W4M4W1"/>
<dbReference type="SUPFAM" id="SSF52821">
    <property type="entry name" value="Rhodanese/Cell cycle control phosphatase"/>
    <property type="match status" value="1"/>
</dbReference>
<accession>W4M4W1</accession>
<organism evidence="2 3">
    <name type="scientific">Candidatus Entotheonella gemina</name>
    <dbReference type="NCBI Taxonomy" id="1429439"/>
    <lineage>
        <taxon>Bacteria</taxon>
        <taxon>Pseudomonadati</taxon>
        <taxon>Nitrospinota/Tectimicrobiota group</taxon>
        <taxon>Candidatus Tectimicrobiota</taxon>
        <taxon>Candidatus Entotheonellia</taxon>
        <taxon>Candidatus Entotheonellales</taxon>
        <taxon>Candidatus Entotheonellaceae</taxon>
        <taxon>Candidatus Entotheonella</taxon>
    </lineage>
</organism>